<dbReference type="Pfam" id="PF03404">
    <property type="entry name" value="Mo-co_dimer"/>
    <property type="match status" value="1"/>
</dbReference>
<comment type="cofactor">
    <cofactor evidence="1">
        <name>Mo-molybdopterin</name>
        <dbReference type="ChEBI" id="CHEBI:71302"/>
    </cofactor>
</comment>
<evidence type="ECO:0000259" key="5">
    <source>
        <dbReference type="Pfam" id="PF00174"/>
    </source>
</evidence>
<dbReference type="InterPro" id="IPR000572">
    <property type="entry name" value="OxRdtase_Mopterin-bd_dom"/>
</dbReference>
<evidence type="ECO:0000256" key="4">
    <source>
        <dbReference type="ARBA" id="ARBA00023002"/>
    </source>
</evidence>
<dbReference type="CDD" id="cd02110">
    <property type="entry name" value="SO_family_Moco_dimer"/>
    <property type="match status" value="1"/>
</dbReference>
<dbReference type="GO" id="GO:0030151">
    <property type="term" value="F:molybdenum ion binding"/>
    <property type="evidence" value="ECO:0007669"/>
    <property type="project" value="InterPro"/>
</dbReference>
<gene>
    <name evidence="7" type="ORF">DCS45_16940</name>
</gene>
<organism evidence="7 8">
    <name type="scientific">Roseovarius nubinhibens</name>
    <dbReference type="NCBI Taxonomy" id="314263"/>
    <lineage>
        <taxon>Bacteria</taxon>
        <taxon>Pseudomonadati</taxon>
        <taxon>Pseudomonadota</taxon>
        <taxon>Alphaproteobacteria</taxon>
        <taxon>Rhodobacterales</taxon>
        <taxon>Roseobacteraceae</taxon>
        <taxon>Roseovarius</taxon>
    </lineage>
</organism>
<dbReference type="GO" id="GO:0008482">
    <property type="term" value="F:sulfite oxidase activity"/>
    <property type="evidence" value="ECO:0007669"/>
    <property type="project" value="TreeGrafter"/>
</dbReference>
<evidence type="ECO:0000313" key="7">
    <source>
        <dbReference type="EMBL" id="HAR53539.1"/>
    </source>
</evidence>
<dbReference type="RefSeq" id="WP_339853776.1">
    <property type="nucleotide sequence ID" value="NZ_CAXAXR010000006.1"/>
</dbReference>
<dbReference type="EMBL" id="DMVW01000162">
    <property type="protein sequence ID" value="HAR53539.1"/>
    <property type="molecule type" value="Genomic_DNA"/>
</dbReference>
<dbReference type="GO" id="GO:0020037">
    <property type="term" value="F:heme binding"/>
    <property type="evidence" value="ECO:0007669"/>
    <property type="project" value="TreeGrafter"/>
</dbReference>
<evidence type="ECO:0000313" key="8">
    <source>
        <dbReference type="Proteomes" id="UP000264719"/>
    </source>
</evidence>
<dbReference type="InterPro" id="IPR005066">
    <property type="entry name" value="MoCF_OxRdtse_dimer"/>
</dbReference>
<keyword evidence="3" id="KW-0479">Metal-binding</keyword>
<dbReference type="SUPFAM" id="SSF81296">
    <property type="entry name" value="E set domains"/>
    <property type="match status" value="1"/>
</dbReference>
<sequence>MTPNPFSPDTKRPKTTEGVFSAAEVGLANRNSGLLLETLTRDITPTGAHYLLNHFDVPLIDEAEHRLTFSGAFDAPYSLTMDEIRALPSETLPVTLECAGNGRAGMTPRAYSMPWMYEAVGTSEWTGTPLAPLIARAKPQNGVQDFAFTGADFGFDMGQPHAFGRSLTPDELAALDVMLIWGMNGQPLLPQHGAPLRLIVPGWYGMASVKWLTDISALTTRYDGFQQVQTYRFRTDENDPGRPVTTIRVKSLMAPPGVPDWISRERWLEPGRVTLRGRAWSGGGTPIARVEVETPEGWQEATLDAAVGRYAWTGWHLDWQATPGRHVLACRATDAEGRTQPIEPPFDMAGFANNAVQKTVVHVAQPDAIQKDS</sequence>
<protein>
    <submittedName>
        <fullName evidence="7">Sulfite oxidase</fullName>
    </submittedName>
</protein>
<dbReference type="Gene3D" id="3.90.420.10">
    <property type="entry name" value="Oxidoreductase, molybdopterin-binding domain"/>
    <property type="match status" value="1"/>
</dbReference>
<evidence type="ECO:0000259" key="6">
    <source>
        <dbReference type="Pfam" id="PF03404"/>
    </source>
</evidence>
<keyword evidence="2" id="KW-0500">Molybdenum</keyword>
<dbReference type="GO" id="GO:0043546">
    <property type="term" value="F:molybdopterin cofactor binding"/>
    <property type="evidence" value="ECO:0007669"/>
    <property type="project" value="TreeGrafter"/>
</dbReference>
<feature type="domain" description="Moybdenum cofactor oxidoreductase dimerisation" evidence="6">
    <location>
        <begin position="247"/>
        <end position="363"/>
    </location>
</feature>
<dbReference type="PRINTS" id="PR00407">
    <property type="entry name" value="EUMOPTERIN"/>
</dbReference>
<evidence type="ECO:0000256" key="3">
    <source>
        <dbReference type="ARBA" id="ARBA00022723"/>
    </source>
</evidence>
<dbReference type="PANTHER" id="PTHR19372:SF7">
    <property type="entry name" value="SULFITE OXIDASE, MITOCHONDRIAL"/>
    <property type="match status" value="1"/>
</dbReference>
<proteinExistence type="predicted"/>
<accession>A0A348WG77</accession>
<feature type="domain" description="Oxidoreductase molybdopterin-binding" evidence="5">
    <location>
        <begin position="54"/>
        <end position="225"/>
    </location>
</feature>
<comment type="caution">
    <text evidence="7">The sequence shown here is derived from an EMBL/GenBank/DDBJ whole genome shotgun (WGS) entry which is preliminary data.</text>
</comment>
<reference evidence="7 8" key="1">
    <citation type="journal article" date="2018" name="Nat. Biotechnol.">
        <title>A standardized bacterial taxonomy based on genome phylogeny substantially revises the tree of life.</title>
        <authorList>
            <person name="Parks D.H."/>
            <person name="Chuvochina M."/>
            <person name="Waite D.W."/>
            <person name="Rinke C."/>
            <person name="Skarshewski A."/>
            <person name="Chaumeil P.A."/>
            <person name="Hugenholtz P."/>
        </authorList>
    </citation>
    <scope>NUCLEOTIDE SEQUENCE [LARGE SCALE GENOMIC DNA]</scope>
    <source>
        <strain evidence="7">UBA9169</strain>
    </source>
</reference>
<keyword evidence="4" id="KW-0560">Oxidoreductase</keyword>
<evidence type="ECO:0000256" key="2">
    <source>
        <dbReference type="ARBA" id="ARBA00022505"/>
    </source>
</evidence>
<dbReference type="AlphaFoldDB" id="A0A348WG77"/>
<dbReference type="Proteomes" id="UP000264719">
    <property type="component" value="Unassembled WGS sequence"/>
</dbReference>
<evidence type="ECO:0000256" key="1">
    <source>
        <dbReference type="ARBA" id="ARBA00001924"/>
    </source>
</evidence>
<dbReference type="InterPro" id="IPR014756">
    <property type="entry name" value="Ig_E-set"/>
</dbReference>
<dbReference type="GO" id="GO:0006790">
    <property type="term" value="P:sulfur compound metabolic process"/>
    <property type="evidence" value="ECO:0007669"/>
    <property type="project" value="TreeGrafter"/>
</dbReference>
<dbReference type="PANTHER" id="PTHR19372">
    <property type="entry name" value="SULFITE REDUCTASE"/>
    <property type="match status" value="1"/>
</dbReference>
<dbReference type="Gene3D" id="2.60.40.650">
    <property type="match status" value="1"/>
</dbReference>
<name>A0A348WG77_9RHOB</name>
<dbReference type="InterPro" id="IPR008335">
    <property type="entry name" value="Mopterin_OxRdtase_euk"/>
</dbReference>
<dbReference type="InterPro" id="IPR036374">
    <property type="entry name" value="OxRdtase_Mopterin-bd_sf"/>
</dbReference>
<dbReference type="SUPFAM" id="SSF56524">
    <property type="entry name" value="Oxidoreductase molybdopterin-binding domain"/>
    <property type="match status" value="1"/>
</dbReference>
<dbReference type="Pfam" id="PF00174">
    <property type="entry name" value="Oxidored_molyb"/>
    <property type="match status" value="1"/>
</dbReference>